<dbReference type="HOGENOM" id="CLU_733106_0_0_6"/>
<accession>A0A0A7S298</accession>
<proteinExistence type="predicted"/>
<dbReference type="Proteomes" id="UP000030901">
    <property type="component" value="Chromosome"/>
</dbReference>
<feature type="transmembrane region" description="Helical" evidence="1">
    <location>
        <begin position="48"/>
        <end position="71"/>
    </location>
</feature>
<evidence type="ECO:0000256" key="1">
    <source>
        <dbReference type="SAM" id="Phobius"/>
    </source>
</evidence>
<evidence type="ECO:0000313" key="2">
    <source>
        <dbReference type="EMBL" id="AJA45578.1"/>
    </source>
</evidence>
<feature type="transmembrane region" description="Helical" evidence="1">
    <location>
        <begin position="21"/>
        <end position="42"/>
    </location>
</feature>
<dbReference type="EMBL" id="CP009056">
    <property type="protein sequence ID" value="AJA45578.1"/>
    <property type="molecule type" value="Genomic_DNA"/>
</dbReference>
<dbReference type="KEGG" id="fpp:FPB0191_01762"/>
<keyword evidence="3" id="KW-1185">Reference proteome</keyword>
<evidence type="ECO:0000313" key="3">
    <source>
        <dbReference type="Proteomes" id="UP000030901"/>
    </source>
</evidence>
<name>A0A0A7S298_FRIPE</name>
<organism evidence="2 3">
    <name type="scientific">Frischella perrara</name>
    <dbReference type="NCBI Taxonomy" id="1267021"/>
    <lineage>
        <taxon>Bacteria</taxon>
        <taxon>Pseudomonadati</taxon>
        <taxon>Pseudomonadota</taxon>
        <taxon>Gammaproteobacteria</taxon>
        <taxon>Orbales</taxon>
        <taxon>Orbaceae</taxon>
        <taxon>Frischella</taxon>
    </lineage>
</organism>
<protein>
    <submittedName>
        <fullName evidence="2">Uncharacterized protein</fullName>
    </submittedName>
</protein>
<dbReference type="AlphaFoldDB" id="A0A0A7S298"/>
<keyword evidence="1" id="KW-0472">Membrane</keyword>
<gene>
    <name evidence="2" type="ORF">FPB0191_01762</name>
</gene>
<dbReference type="OrthoDB" id="9807890at2"/>
<keyword evidence="1" id="KW-0812">Transmembrane</keyword>
<keyword evidence="1" id="KW-1133">Transmembrane helix</keyword>
<dbReference type="RefSeq" id="WP_039105386.1">
    <property type="nucleotide sequence ID" value="NZ_CP009056.1"/>
</dbReference>
<reference evidence="2 3" key="1">
    <citation type="journal article" date="2014" name="Appl. Environ. Microbiol.">
        <title>Gut symbionts from distinct hosts exhibit genotoxic activity via divergent colibactin biosynthetic pathways.</title>
        <authorList>
            <person name="Engel P."/>
            <person name="Vizcaino M.I."/>
            <person name="Crawford J.M."/>
        </authorList>
    </citation>
    <scope>NUCLEOTIDE SEQUENCE [LARGE SCALE GENOMIC DNA]</scope>
    <source>
        <strain evidence="2 3">PEB0191</strain>
    </source>
</reference>
<sequence length="385" mass="44534">MWEKKTIRELPPPRTIKIWHWLCIMLFVFVCSLLSIIFIFPLQVNNNTLFIVILFCITSVITGILFSVRVFTYYLTLEKVKTWDEQIKFYDKQWQQWSMQSLAVLNSVIITPLNSSIDDFLTNQSEMKCAANKAFSFDNNDQNFYLESYEWIFANLADSLELIDPKCVLTVILFSFPGEKTEKENLIRKAYKLINGNLTIEFFHESTLSKEPFNFDTLIDDENPGLYLIITDNTETTESSQFITALLLANESLYENRTHLNPQSYILRSMLTTENEYPAAVAQMHEIQPEFSVIKQIWYSQIDQKIVTKIQILLSDYGIKLNESDSPNSHLLDTYLGYPNKTIGYWLVLAFTAQAASRTQQTQLMATSVVDKLLLTIVTSSLNNN</sequence>